<comment type="caution">
    <text evidence="1">The sequence shown here is derived from an EMBL/GenBank/DDBJ whole genome shotgun (WGS) entry which is preliminary data.</text>
</comment>
<protein>
    <submittedName>
        <fullName evidence="1">Uncharacterized protein</fullName>
    </submittedName>
</protein>
<accession>A0A939J8D5</accession>
<organism evidence="1 2">
    <name type="scientific">Roseibium limicola</name>
    <dbReference type="NCBI Taxonomy" id="2816037"/>
    <lineage>
        <taxon>Bacteria</taxon>
        <taxon>Pseudomonadati</taxon>
        <taxon>Pseudomonadota</taxon>
        <taxon>Alphaproteobacteria</taxon>
        <taxon>Hyphomicrobiales</taxon>
        <taxon>Stappiaceae</taxon>
        <taxon>Roseibium</taxon>
    </lineage>
</organism>
<sequence>MPVQAVGLNPDELKVLETLRLFCIAYADPASMAWEQAFETCTHEFGPTCGPRIGMATMQVMSALRISRRTTYSFTNPACSCCRHTLSDHELQMMSLLKAQRRGDGLARQTHAVILCEGQRPERFLASMESLADCLNDLAKPTHPKQTSLQKKRIRFSH</sequence>
<dbReference type="AlphaFoldDB" id="A0A939J8D5"/>
<reference evidence="1" key="1">
    <citation type="submission" date="2021-03" db="EMBL/GenBank/DDBJ databases">
        <title>Roseibium sp. CAU 1637 isolated from Incheon.</title>
        <authorList>
            <person name="Kim W."/>
        </authorList>
    </citation>
    <scope>NUCLEOTIDE SEQUENCE</scope>
    <source>
        <strain evidence="1">CAU 1637</strain>
    </source>
</reference>
<gene>
    <name evidence="1" type="ORF">J0X15_03325</name>
</gene>
<dbReference type="EMBL" id="JAFLNF010000001">
    <property type="protein sequence ID" value="MBO0344243.1"/>
    <property type="molecule type" value="Genomic_DNA"/>
</dbReference>
<name>A0A939J8D5_9HYPH</name>
<dbReference type="RefSeq" id="WP_206938167.1">
    <property type="nucleotide sequence ID" value="NZ_JAFLNF010000001.1"/>
</dbReference>
<dbReference type="Proteomes" id="UP000664779">
    <property type="component" value="Unassembled WGS sequence"/>
</dbReference>
<evidence type="ECO:0000313" key="1">
    <source>
        <dbReference type="EMBL" id="MBO0344243.1"/>
    </source>
</evidence>
<keyword evidence="2" id="KW-1185">Reference proteome</keyword>
<proteinExistence type="predicted"/>
<evidence type="ECO:0000313" key="2">
    <source>
        <dbReference type="Proteomes" id="UP000664779"/>
    </source>
</evidence>